<evidence type="ECO:0000313" key="2">
    <source>
        <dbReference type="Proteomes" id="UP000261174"/>
    </source>
</evidence>
<gene>
    <name evidence="1" type="ORF">DXN04_27820</name>
</gene>
<comment type="caution">
    <text evidence="1">The sequence shown here is derived from an EMBL/GenBank/DDBJ whole genome shotgun (WGS) entry which is preliminary data.</text>
</comment>
<keyword evidence="2" id="KW-1185">Reference proteome</keyword>
<name>A0A3E1NUU5_9BACT</name>
<dbReference type="Proteomes" id="UP000261174">
    <property type="component" value="Unassembled WGS sequence"/>
</dbReference>
<accession>A0A3E1NUU5</accession>
<dbReference type="AlphaFoldDB" id="A0A3E1NUU5"/>
<proteinExistence type="predicted"/>
<reference evidence="1 2" key="1">
    <citation type="submission" date="2018-08" db="EMBL/GenBank/DDBJ databases">
        <title>Chitinophaga sp. K20C18050901, a novel bacterium isolated from forest soil.</title>
        <authorList>
            <person name="Wang C."/>
        </authorList>
    </citation>
    <scope>NUCLEOTIDE SEQUENCE [LARGE SCALE GENOMIC DNA]</scope>
    <source>
        <strain evidence="1 2">K20C18050901</strain>
    </source>
</reference>
<organism evidence="1 2">
    <name type="scientific">Chitinophaga silvisoli</name>
    <dbReference type="NCBI Taxonomy" id="2291814"/>
    <lineage>
        <taxon>Bacteria</taxon>
        <taxon>Pseudomonadati</taxon>
        <taxon>Bacteroidota</taxon>
        <taxon>Chitinophagia</taxon>
        <taxon>Chitinophagales</taxon>
        <taxon>Chitinophagaceae</taxon>
        <taxon>Chitinophaga</taxon>
    </lineage>
</organism>
<dbReference type="EMBL" id="QTJV01000013">
    <property type="protein sequence ID" value="RFM31528.1"/>
    <property type="molecule type" value="Genomic_DNA"/>
</dbReference>
<protein>
    <submittedName>
        <fullName evidence="1">Uncharacterized protein</fullName>
    </submittedName>
</protein>
<evidence type="ECO:0000313" key="1">
    <source>
        <dbReference type="EMBL" id="RFM31528.1"/>
    </source>
</evidence>
<sequence length="111" mass="13136">MPIHLSQRAFNKKNRLDELVLIIRYWRVNRHLNNVQVGKIFERCRERISFLPQNVLLKSFVVEHKLRGGTKTNMQFNIWNLHNHEETPLFAKSIGKIVLTGIMVFIRKGIS</sequence>